<evidence type="ECO:0000313" key="2">
    <source>
        <dbReference type="EMBL" id="CAD6557729.1"/>
    </source>
</evidence>
<evidence type="ECO:0008006" key="4">
    <source>
        <dbReference type="Google" id="ProtNLM"/>
    </source>
</evidence>
<dbReference type="Proteomes" id="UP000656319">
    <property type="component" value="Unassembled WGS sequence"/>
</dbReference>
<sequence>MPKKDQNVARPAGNESTGAHWEVAPGVPVAMNQAGAVLAARRAHDAVWPCMGHAMNTIPDGNAEQKFQELLTKLVTVPDWTEKQQLELEMARDISVEMLRCAESMRDGPSDLETCLILLKYAKVLDFVMSALASRRDIKPQTLRVIFKLAGLKVDEAYPG</sequence>
<proteinExistence type="predicted"/>
<comment type="caution">
    <text evidence="2">The sequence shown here is derived from an EMBL/GenBank/DDBJ whole genome shotgun (WGS) entry which is preliminary data.</text>
</comment>
<feature type="region of interest" description="Disordered" evidence="1">
    <location>
        <begin position="1"/>
        <end position="20"/>
    </location>
</feature>
<evidence type="ECO:0000256" key="1">
    <source>
        <dbReference type="SAM" id="MobiDB-lite"/>
    </source>
</evidence>
<gene>
    <name evidence="2" type="ORF">LMG27952_06458</name>
</gene>
<keyword evidence="3" id="KW-1185">Reference proteome</keyword>
<organism evidence="2 3">
    <name type="scientific">Paraburkholderia hiiakae</name>
    <dbReference type="NCBI Taxonomy" id="1081782"/>
    <lineage>
        <taxon>Bacteria</taxon>
        <taxon>Pseudomonadati</taxon>
        <taxon>Pseudomonadota</taxon>
        <taxon>Betaproteobacteria</taxon>
        <taxon>Burkholderiales</taxon>
        <taxon>Burkholderiaceae</taxon>
        <taxon>Paraburkholderia</taxon>
    </lineage>
</organism>
<reference evidence="2 3" key="1">
    <citation type="submission" date="2020-10" db="EMBL/GenBank/DDBJ databases">
        <authorList>
            <person name="Peeters C."/>
        </authorList>
    </citation>
    <scope>NUCLEOTIDE SEQUENCE [LARGE SCALE GENOMIC DNA]</scope>
    <source>
        <strain evidence="2 3">LMG 27952</strain>
    </source>
</reference>
<dbReference type="EMBL" id="CAJHCQ010000023">
    <property type="protein sequence ID" value="CAD6557729.1"/>
    <property type="molecule type" value="Genomic_DNA"/>
</dbReference>
<evidence type="ECO:0000313" key="3">
    <source>
        <dbReference type="Proteomes" id="UP000656319"/>
    </source>
</evidence>
<name>A0ABM8P6Q7_9BURK</name>
<accession>A0ABM8P6Q7</accession>
<protein>
    <recommendedName>
        <fullName evidence="4">DNA-binding protein</fullName>
    </recommendedName>
</protein>